<dbReference type="EMBL" id="AP026933">
    <property type="protein sequence ID" value="BDT04316.1"/>
    <property type="molecule type" value="Genomic_DNA"/>
</dbReference>
<proteinExistence type="predicted"/>
<evidence type="ECO:0000313" key="2">
    <source>
        <dbReference type="Proteomes" id="UP001163387"/>
    </source>
</evidence>
<sequence length="146" mass="17890">MHEIKNFFYDYEINIPHAIFNKRDDIKKWKNIKIKEIFIDFDKSKSKAINDEQKILKDSEILSSILDKVLIHEESILKEDYQKVIDWFNQQREQIFKNPKQWWNTLTPKQVDVVKNEAKKWWNNLTPEQRKRKCLVICVTYKNNYV</sequence>
<dbReference type="RefSeq" id="WP_281748156.1">
    <property type="nucleotide sequence ID" value="NZ_AP026933.1"/>
</dbReference>
<dbReference type="Proteomes" id="UP001163387">
    <property type="component" value="Chromosome"/>
</dbReference>
<name>A0ABM8BWS6_9MOLU</name>
<gene>
    <name evidence="1" type="ORF">SHM_19620</name>
</gene>
<protein>
    <submittedName>
        <fullName evidence="1">Uncharacterized protein</fullName>
    </submittedName>
</protein>
<reference evidence="1 2" key="1">
    <citation type="journal article" date="2022" name="Front. Microbiol.">
        <title>Male-killing mechanisms vary between Spiroplasma species.</title>
        <authorList>
            <person name="Arai H."/>
            <person name="Inoue M."/>
            <person name="Kageyama D."/>
        </authorList>
    </citation>
    <scope>NUCLEOTIDE SEQUENCE [LARGE SCALE GENOMIC DNA]</scope>
    <source>
        <strain evidence="2">sHm</strain>
    </source>
</reference>
<organism evidence="1 2">
    <name type="scientific">Spiroplasma ixodetis</name>
    <dbReference type="NCBI Taxonomy" id="2141"/>
    <lineage>
        <taxon>Bacteria</taxon>
        <taxon>Bacillati</taxon>
        <taxon>Mycoplasmatota</taxon>
        <taxon>Mollicutes</taxon>
        <taxon>Entomoplasmatales</taxon>
        <taxon>Spiroplasmataceae</taxon>
        <taxon>Spiroplasma</taxon>
    </lineage>
</organism>
<accession>A0ABM8BWS6</accession>
<keyword evidence="2" id="KW-1185">Reference proteome</keyword>
<evidence type="ECO:0000313" key="1">
    <source>
        <dbReference type="EMBL" id="BDT04316.1"/>
    </source>
</evidence>